<comment type="cofactor">
    <cofactor evidence="8">
        <name>dipyrromethane</name>
        <dbReference type="ChEBI" id="CHEBI:60342"/>
    </cofactor>
    <text evidence="8">Binds 1 dipyrromethane group covalently.</text>
</comment>
<dbReference type="PANTHER" id="PTHR11557">
    <property type="entry name" value="PORPHOBILINOGEN DEAMINASE"/>
    <property type="match status" value="1"/>
</dbReference>
<name>A0A3M8QT22_9PROT</name>
<evidence type="ECO:0000313" key="11">
    <source>
        <dbReference type="EMBL" id="RNF59348.1"/>
    </source>
</evidence>
<comment type="similarity">
    <text evidence="3 8">Belongs to the HMBS family.</text>
</comment>
<dbReference type="InterPro" id="IPR000860">
    <property type="entry name" value="HemC"/>
</dbReference>
<dbReference type="GO" id="GO:0005737">
    <property type="term" value="C:cytoplasm"/>
    <property type="evidence" value="ECO:0007669"/>
    <property type="project" value="UniProtKB-UniRule"/>
</dbReference>
<evidence type="ECO:0000256" key="2">
    <source>
        <dbReference type="ARBA" id="ARBA00004735"/>
    </source>
</evidence>
<organism evidence="11">
    <name type="scientific">Acidithiobacillus sulfuriphilus</name>
    <dbReference type="NCBI Taxonomy" id="1867749"/>
    <lineage>
        <taxon>Bacteria</taxon>
        <taxon>Pseudomonadati</taxon>
        <taxon>Pseudomonadota</taxon>
        <taxon>Acidithiobacillia</taxon>
        <taxon>Acidithiobacillales</taxon>
        <taxon>Acidithiobacillaceae</taxon>
        <taxon>Acidithiobacillus</taxon>
    </lineage>
</organism>
<proteinExistence type="inferred from homology"/>
<dbReference type="PRINTS" id="PR00151">
    <property type="entry name" value="PORPHBDMNASE"/>
</dbReference>
<protein>
    <recommendedName>
        <fullName evidence="8">Porphobilinogen deaminase</fullName>
        <shortName evidence="8">PBG</shortName>
        <ecNumber evidence="8">2.5.1.61</ecNumber>
    </recommendedName>
    <alternativeName>
        <fullName evidence="8">Hydroxymethylbilane synthase</fullName>
        <shortName evidence="8">HMBS</shortName>
    </alternativeName>
    <alternativeName>
        <fullName evidence="8">Pre-uroporphyrinogen synthase</fullName>
    </alternativeName>
</protein>
<comment type="pathway">
    <text evidence="2">Porphyrin-containing compound metabolism; protoporphyrin-IX biosynthesis; coproporphyrinogen-III from 5-aminolevulinate: step 2/4.</text>
</comment>
<dbReference type="EC" id="2.5.1.61" evidence="8"/>
<dbReference type="Pfam" id="PF03900">
    <property type="entry name" value="Porphobil_deamC"/>
    <property type="match status" value="1"/>
</dbReference>
<evidence type="ECO:0000256" key="6">
    <source>
        <dbReference type="ARBA" id="ARBA00023244"/>
    </source>
</evidence>
<sequence>MQAPLRIGTRASPLALWQAEHVRNGILRLHPGSTVEIVPLTTSGDRFLDVPLHAVGGKGLFVKEIEDALLDGRVDLAVHSMKDVPAHQPAGLEIAAILVREDVRDAFVSTRYPDPAALPAGARVGSSSLRRRAQLLARFPHLQVDDLRGNVATRLGKMDAGLYDAVILAAAGLKRLGLAERISASLAVEDSLPAVGQGAIGVEIRRDDAATRTFIAALDDPETSLCVHAERTMNQTLGGDCRLPVAALAQRRAGGSLLLRGLVATADGSRILRAAAEGRDASALGQAVAAQLLAQGAAAIIEEITRT</sequence>
<dbReference type="GO" id="GO:0004418">
    <property type="term" value="F:hydroxymethylbilane synthase activity"/>
    <property type="evidence" value="ECO:0007669"/>
    <property type="project" value="UniProtKB-UniRule"/>
</dbReference>
<accession>A0A3M8QT22</accession>
<dbReference type="SUPFAM" id="SSF53850">
    <property type="entry name" value="Periplasmic binding protein-like II"/>
    <property type="match status" value="1"/>
</dbReference>
<comment type="miscellaneous">
    <text evidence="8">The porphobilinogen subunits are added to the dipyrromethane group.</text>
</comment>
<feature type="modified residue" description="S-(dipyrrolylmethanemethyl)cysteine" evidence="8">
    <location>
        <position position="241"/>
    </location>
</feature>
<dbReference type="Gene3D" id="3.30.160.40">
    <property type="entry name" value="Porphobilinogen deaminase, C-terminal domain"/>
    <property type="match status" value="1"/>
</dbReference>
<comment type="caution">
    <text evidence="11">The sequence shown here is derived from an EMBL/GenBank/DDBJ whole genome shotgun (WGS) entry which is preliminary data.</text>
</comment>
<dbReference type="SUPFAM" id="SSF54782">
    <property type="entry name" value="Porphobilinogen deaminase (hydroxymethylbilane synthase), C-terminal domain"/>
    <property type="match status" value="1"/>
</dbReference>
<dbReference type="InterPro" id="IPR036803">
    <property type="entry name" value="Porphobilinogen_deaminase_C_sf"/>
</dbReference>
<evidence type="ECO:0000256" key="5">
    <source>
        <dbReference type="ARBA" id="ARBA00022679"/>
    </source>
</evidence>
<dbReference type="EMBL" id="RIZI01000187">
    <property type="protein sequence ID" value="RNF59348.1"/>
    <property type="molecule type" value="Genomic_DNA"/>
</dbReference>
<dbReference type="Gene3D" id="3.40.190.10">
    <property type="entry name" value="Periplasmic binding protein-like II"/>
    <property type="match status" value="2"/>
</dbReference>
<keyword evidence="5 8" id="KW-0808">Transferase</keyword>
<dbReference type="PANTHER" id="PTHR11557:SF0">
    <property type="entry name" value="PORPHOBILINOGEN DEAMINASE"/>
    <property type="match status" value="1"/>
</dbReference>
<dbReference type="HAMAP" id="MF_00260">
    <property type="entry name" value="Porphobil_deam"/>
    <property type="match status" value="1"/>
</dbReference>
<dbReference type="GO" id="GO:0006782">
    <property type="term" value="P:protoporphyrinogen IX biosynthetic process"/>
    <property type="evidence" value="ECO:0007669"/>
    <property type="project" value="UniProtKB-UniRule"/>
</dbReference>
<dbReference type="AlphaFoldDB" id="A0A3M8QT22"/>
<dbReference type="NCBIfam" id="TIGR00212">
    <property type="entry name" value="hemC"/>
    <property type="match status" value="1"/>
</dbReference>
<evidence type="ECO:0000256" key="1">
    <source>
        <dbReference type="ARBA" id="ARBA00002869"/>
    </source>
</evidence>
<dbReference type="CDD" id="cd13646">
    <property type="entry name" value="PBP2_EcHMBS_like"/>
    <property type="match status" value="1"/>
</dbReference>
<keyword evidence="6 8" id="KW-0627">Porphyrin biosynthesis</keyword>
<dbReference type="UniPathway" id="UPA00251">
    <property type="reaction ID" value="UER00319"/>
</dbReference>
<evidence type="ECO:0000256" key="8">
    <source>
        <dbReference type="HAMAP-Rule" id="MF_00260"/>
    </source>
</evidence>
<dbReference type="RefSeq" id="WP_123105297.1">
    <property type="nucleotide sequence ID" value="NZ_CP127527.1"/>
</dbReference>
<comment type="subunit">
    <text evidence="4 8">Monomer.</text>
</comment>
<gene>
    <name evidence="8" type="primary">hemC</name>
    <name evidence="11" type="ORF">EC580_11715</name>
</gene>
<evidence type="ECO:0000259" key="9">
    <source>
        <dbReference type="Pfam" id="PF01379"/>
    </source>
</evidence>
<dbReference type="FunFam" id="3.40.190.10:FF:000004">
    <property type="entry name" value="Porphobilinogen deaminase"/>
    <property type="match status" value="1"/>
</dbReference>
<reference evidence="11" key="1">
    <citation type="submission" date="2018-10" db="EMBL/GenBank/DDBJ databases">
        <title>Acidithiobacillus sulfuriphilus sp. nov.: an extremely acidophilic sulfur-oxidizing chemolithotroph isolated from a neutral pH environment.</title>
        <authorList>
            <person name="Falagan C."/>
            <person name="Moya-Beltran A."/>
            <person name="Quatrini R."/>
            <person name="Johnson D.B."/>
        </authorList>
    </citation>
    <scope>NUCLEOTIDE SEQUENCE [LARGE SCALE GENOMIC DNA]</scope>
    <source>
        <strain evidence="11">CJ-2</strain>
    </source>
</reference>
<feature type="domain" description="Porphobilinogen deaminase C-terminal" evidence="10">
    <location>
        <begin position="225"/>
        <end position="293"/>
    </location>
</feature>
<dbReference type="FunFam" id="3.40.190.10:FF:000005">
    <property type="entry name" value="Porphobilinogen deaminase"/>
    <property type="match status" value="1"/>
</dbReference>
<evidence type="ECO:0000259" key="10">
    <source>
        <dbReference type="Pfam" id="PF03900"/>
    </source>
</evidence>
<evidence type="ECO:0000256" key="7">
    <source>
        <dbReference type="ARBA" id="ARBA00048169"/>
    </source>
</evidence>
<dbReference type="Pfam" id="PF01379">
    <property type="entry name" value="Porphobil_deam"/>
    <property type="match status" value="1"/>
</dbReference>
<comment type="function">
    <text evidence="1 8">Tetrapolymerization of the monopyrrole PBG into the hydroxymethylbilane pre-uroporphyrinogen in several discrete steps.</text>
</comment>
<dbReference type="InterPro" id="IPR022417">
    <property type="entry name" value="Porphobilin_deaminase_N"/>
</dbReference>
<evidence type="ECO:0000256" key="3">
    <source>
        <dbReference type="ARBA" id="ARBA00005638"/>
    </source>
</evidence>
<dbReference type="PIRSF" id="PIRSF001438">
    <property type="entry name" value="4pyrrol_synth_OHMeBilane_synth"/>
    <property type="match status" value="1"/>
</dbReference>
<dbReference type="OrthoDB" id="9810298at2"/>
<feature type="domain" description="Porphobilinogen deaminase N-terminal" evidence="9">
    <location>
        <begin position="5"/>
        <end position="212"/>
    </location>
</feature>
<dbReference type="InterPro" id="IPR022418">
    <property type="entry name" value="Porphobilinogen_deaminase_C"/>
</dbReference>
<comment type="catalytic activity">
    <reaction evidence="7 8">
        <text>4 porphobilinogen + H2O = hydroxymethylbilane + 4 NH4(+)</text>
        <dbReference type="Rhea" id="RHEA:13185"/>
        <dbReference type="ChEBI" id="CHEBI:15377"/>
        <dbReference type="ChEBI" id="CHEBI:28938"/>
        <dbReference type="ChEBI" id="CHEBI:57845"/>
        <dbReference type="ChEBI" id="CHEBI:58126"/>
        <dbReference type="EC" id="2.5.1.61"/>
    </reaction>
</comment>
<evidence type="ECO:0000256" key="4">
    <source>
        <dbReference type="ARBA" id="ARBA00011245"/>
    </source>
</evidence>